<accession>A0A1F4T776</accession>
<keyword evidence="1" id="KW-1133">Transmembrane helix</keyword>
<protein>
    <recommendedName>
        <fullName evidence="2">TPM domain-containing protein</fullName>
    </recommendedName>
</protein>
<dbReference type="EMBL" id="MEUG01000001">
    <property type="protein sequence ID" value="OGC28631.1"/>
    <property type="molecule type" value="Genomic_DNA"/>
</dbReference>
<dbReference type="PANTHER" id="PTHR30373">
    <property type="entry name" value="UPF0603 PROTEIN YGCG"/>
    <property type="match status" value="1"/>
</dbReference>
<sequence length="269" mass="27639">MPTTGEVSFPAAKGFVNDFAGVIEPDAAKKLDNLCAILDQKTGVELAIVTVKTVAPLDSKTYAVKLFEKWGIGKKGKDNGLLLLVGVDDRRVEIEVGYGLEGTVNDALAGQILDVYVVPRFKAGDYSGGIYNGAAALAQRVAEAKNIELGEEYQGKNMGLEDDEESWEEVWWILGIIGLMFVALAFSSVIPGLWGLAFGAFFGFSLAGIIGGVVGAIIGFVLSFFIKSIPGGGSGGGSFGGGSFGGFGGGGFGGFGGGRSGGGGAGRSW</sequence>
<reference evidence="3 4" key="1">
    <citation type="journal article" date="2016" name="Nat. Commun.">
        <title>Thousands of microbial genomes shed light on interconnected biogeochemical processes in an aquifer system.</title>
        <authorList>
            <person name="Anantharaman K."/>
            <person name="Brown C.T."/>
            <person name="Hug L.A."/>
            <person name="Sharon I."/>
            <person name="Castelle C.J."/>
            <person name="Probst A.J."/>
            <person name="Thomas B.C."/>
            <person name="Singh A."/>
            <person name="Wilkins M.J."/>
            <person name="Karaoz U."/>
            <person name="Brodie E.L."/>
            <person name="Williams K.H."/>
            <person name="Hubbard S.S."/>
            <person name="Banfield J.F."/>
        </authorList>
    </citation>
    <scope>NUCLEOTIDE SEQUENCE [LARGE SCALE GENOMIC DNA]</scope>
</reference>
<organism evidence="3 4">
    <name type="scientific">candidate division WOR-1 bacterium RIFOXYC12_FULL_54_18</name>
    <dbReference type="NCBI Taxonomy" id="1802584"/>
    <lineage>
        <taxon>Bacteria</taxon>
        <taxon>Bacillati</taxon>
        <taxon>Saganbacteria</taxon>
    </lineage>
</organism>
<comment type="caution">
    <text evidence="3">The sequence shown here is derived from an EMBL/GenBank/DDBJ whole genome shotgun (WGS) entry which is preliminary data.</text>
</comment>
<keyword evidence="1" id="KW-0812">Transmembrane</keyword>
<keyword evidence="1" id="KW-0472">Membrane</keyword>
<feature type="domain" description="TPM" evidence="2">
    <location>
        <begin position="16"/>
        <end position="139"/>
    </location>
</feature>
<evidence type="ECO:0000259" key="2">
    <source>
        <dbReference type="Pfam" id="PF04536"/>
    </source>
</evidence>
<evidence type="ECO:0000313" key="4">
    <source>
        <dbReference type="Proteomes" id="UP000178602"/>
    </source>
</evidence>
<gene>
    <name evidence="3" type="ORF">A3K49_06720</name>
</gene>
<evidence type="ECO:0000313" key="3">
    <source>
        <dbReference type="EMBL" id="OGC28631.1"/>
    </source>
</evidence>
<name>A0A1F4T776_UNCSA</name>
<dbReference type="AlphaFoldDB" id="A0A1F4T776"/>
<evidence type="ECO:0000256" key="1">
    <source>
        <dbReference type="SAM" id="Phobius"/>
    </source>
</evidence>
<feature type="transmembrane region" description="Helical" evidence="1">
    <location>
        <begin position="200"/>
        <end position="226"/>
    </location>
</feature>
<dbReference type="Gene3D" id="3.10.310.50">
    <property type="match status" value="1"/>
</dbReference>
<proteinExistence type="predicted"/>
<dbReference type="PANTHER" id="PTHR30373:SF2">
    <property type="entry name" value="UPF0603 PROTEIN YGCG"/>
    <property type="match status" value="1"/>
</dbReference>
<dbReference type="InterPro" id="IPR007621">
    <property type="entry name" value="TPM_dom"/>
</dbReference>
<dbReference type="Pfam" id="PF04536">
    <property type="entry name" value="TPM_phosphatase"/>
    <property type="match status" value="1"/>
</dbReference>
<feature type="transmembrane region" description="Helical" evidence="1">
    <location>
        <begin position="170"/>
        <end position="194"/>
    </location>
</feature>
<dbReference type="Proteomes" id="UP000178602">
    <property type="component" value="Unassembled WGS sequence"/>
</dbReference>